<feature type="region of interest" description="Disordered" evidence="1">
    <location>
        <begin position="1"/>
        <end position="128"/>
    </location>
</feature>
<protein>
    <submittedName>
        <fullName evidence="2">Uncharacterized protein</fullName>
    </submittedName>
</protein>
<evidence type="ECO:0000313" key="3">
    <source>
        <dbReference type="Proteomes" id="UP001152885"/>
    </source>
</evidence>
<dbReference type="AlphaFoldDB" id="A0A9W4XFJ6"/>
<comment type="caution">
    <text evidence="2">The sequence shown here is derived from an EMBL/GenBank/DDBJ whole genome shotgun (WGS) entry which is preliminary data.</text>
</comment>
<keyword evidence="3" id="KW-1185">Reference proteome</keyword>
<organism evidence="2 3">
    <name type="scientific">Candida verbasci</name>
    <dbReference type="NCBI Taxonomy" id="1227364"/>
    <lineage>
        <taxon>Eukaryota</taxon>
        <taxon>Fungi</taxon>
        <taxon>Dikarya</taxon>
        <taxon>Ascomycota</taxon>
        <taxon>Saccharomycotina</taxon>
        <taxon>Pichiomycetes</taxon>
        <taxon>Debaryomycetaceae</taxon>
        <taxon>Candida/Lodderomyces clade</taxon>
        <taxon>Candida</taxon>
    </lineage>
</organism>
<gene>
    <name evidence="2" type="ORF">CANVERA_P1318</name>
</gene>
<evidence type="ECO:0000313" key="2">
    <source>
        <dbReference type="EMBL" id="CAI5756799.1"/>
    </source>
</evidence>
<reference evidence="2" key="1">
    <citation type="submission" date="2022-12" db="EMBL/GenBank/DDBJ databases">
        <authorList>
            <person name="Brejova B."/>
        </authorList>
    </citation>
    <scope>NUCLEOTIDE SEQUENCE</scope>
</reference>
<proteinExistence type="predicted"/>
<accession>A0A9W4XFJ6</accession>
<dbReference type="EMBL" id="CANTUO010000001">
    <property type="protein sequence ID" value="CAI5756799.1"/>
    <property type="molecule type" value="Genomic_DNA"/>
</dbReference>
<evidence type="ECO:0000256" key="1">
    <source>
        <dbReference type="SAM" id="MobiDB-lite"/>
    </source>
</evidence>
<dbReference type="Proteomes" id="UP001152885">
    <property type="component" value="Unassembled WGS sequence"/>
</dbReference>
<name>A0A9W4XFJ6_9ASCO</name>
<feature type="compositionally biased region" description="Basic and acidic residues" evidence="1">
    <location>
        <begin position="31"/>
        <end position="89"/>
    </location>
</feature>
<feature type="compositionally biased region" description="Polar residues" evidence="1">
    <location>
        <begin position="9"/>
        <end position="22"/>
    </location>
</feature>
<sequence>MNYPILPMVSTSENSKQPSNLQDPLFTDEAIFQRELEEKAHEEAQSSKTEPPDNSKHHERSQFEGYTNKEKQENEMNRPRSEPLKHELENATSKIKGSLRSFHMFEGFNQKQQQQRDDEMEDYVNLLG</sequence>